<evidence type="ECO:0000256" key="5">
    <source>
        <dbReference type="SAM" id="MobiDB-lite"/>
    </source>
</evidence>
<dbReference type="PANTHER" id="PTHR18921">
    <property type="entry name" value="MYOSIN HEAVY CHAIN - RELATED"/>
    <property type="match status" value="1"/>
</dbReference>
<evidence type="ECO:0000259" key="6">
    <source>
        <dbReference type="PROSITE" id="PS50913"/>
    </source>
</evidence>
<dbReference type="InterPro" id="IPR019459">
    <property type="entry name" value="GRAB"/>
</dbReference>
<feature type="domain" description="GRIP" evidence="6">
    <location>
        <begin position="742"/>
        <end position="792"/>
    </location>
</feature>
<evidence type="ECO:0000256" key="3">
    <source>
        <dbReference type="ARBA" id="ARBA00023054"/>
    </source>
</evidence>
<dbReference type="Proteomes" id="UP001295423">
    <property type="component" value="Unassembled WGS sequence"/>
</dbReference>
<proteinExistence type="predicted"/>
<evidence type="ECO:0000313" key="8">
    <source>
        <dbReference type="Proteomes" id="UP001295423"/>
    </source>
</evidence>
<feature type="coiled-coil region" evidence="4">
    <location>
        <begin position="704"/>
        <end position="731"/>
    </location>
</feature>
<gene>
    <name evidence="7" type="ORF">CYCCA115_LOCUS3632</name>
</gene>
<feature type="region of interest" description="Disordered" evidence="5">
    <location>
        <begin position="88"/>
        <end position="348"/>
    </location>
</feature>
<feature type="compositionally biased region" description="Acidic residues" evidence="5">
    <location>
        <begin position="88"/>
        <end position="104"/>
    </location>
</feature>
<feature type="compositionally biased region" description="Basic and acidic residues" evidence="5">
    <location>
        <begin position="139"/>
        <end position="149"/>
    </location>
</feature>
<feature type="compositionally biased region" description="Acidic residues" evidence="5">
    <location>
        <begin position="30"/>
        <end position="60"/>
    </location>
</feature>
<comment type="caution">
    <text evidence="7">The sequence shown here is derived from an EMBL/GenBank/DDBJ whole genome shotgun (WGS) entry which is preliminary data.</text>
</comment>
<name>A0AAD2FIF0_9STRA</name>
<keyword evidence="3 4" id="KW-0175">Coiled coil</keyword>
<keyword evidence="8" id="KW-1185">Reference proteome</keyword>
<reference evidence="7" key="1">
    <citation type="submission" date="2023-08" db="EMBL/GenBank/DDBJ databases">
        <authorList>
            <person name="Audoor S."/>
            <person name="Bilcke G."/>
        </authorList>
    </citation>
    <scope>NUCLEOTIDE SEQUENCE</scope>
</reference>
<dbReference type="GO" id="GO:0006888">
    <property type="term" value="P:endoplasmic reticulum to Golgi vesicle-mediated transport"/>
    <property type="evidence" value="ECO:0007669"/>
    <property type="project" value="TreeGrafter"/>
</dbReference>
<feature type="compositionally biased region" description="Basic and acidic residues" evidence="5">
    <location>
        <begin position="252"/>
        <end position="270"/>
    </location>
</feature>
<dbReference type="EMBL" id="CAKOGP040000335">
    <property type="protein sequence ID" value="CAJ1934190.1"/>
    <property type="molecule type" value="Genomic_DNA"/>
</dbReference>
<dbReference type="GO" id="GO:0007030">
    <property type="term" value="P:Golgi organization"/>
    <property type="evidence" value="ECO:0007669"/>
    <property type="project" value="TreeGrafter"/>
</dbReference>
<evidence type="ECO:0000256" key="4">
    <source>
        <dbReference type="SAM" id="Coils"/>
    </source>
</evidence>
<dbReference type="InterPro" id="IPR000237">
    <property type="entry name" value="GRIP_dom"/>
</dbReference>
<comment type="subcellular location">
    <subcellularLocation>
        <location evidence="1">Golgi apparatus</location>
    </subcellularLocation>
</comment>
<accession>A0AAD2FIF0</accession>
<dbReference type="AlphaFoldDB" id="A0AAD2FIF0"/>
<feature type="region of interest" description="Disordered" evidence="5">
    <location>
        <begin position="469"/>
        <end position="491"/>
    </location>
</feature>
<evidence type="ECO:0000313" key="7">
    <source>
        <dbReference type="EMBL" id="CAJ1934190.1"/>
    </source>
</evidence>
<feature type="compositionally biased region" description="Polar residues" evidence="5">
    <location>
        <begin position="169"/>
        <end position="183"/>
    </location>
</feature>
<sequence length="842" mass="94135">MWGNLAGRLGANDLNSTLQKIGNAVAPPPGEDDYDDDDDEEEEYDEEYDDYEDEDEDYDDGGGVGHGGLGFVGLISRVLDDNKEIDEAEVDDDLDDEVEGENNDESLIPSNAALSHATIGKNDRKDTSGHTATLPNTVEVKEDSAKHTDPVIPTNDDIYMKSERVPVQVDSNSTAEFGSSKSIGNPAISVQHKGLSEKKSTLGPGNVPKRSVDNATIPAAGSSDNTSPLIPETSRAELHDPAPQKLSTQGLEKGDHDTWSGDSSLDRRIDTVATTRATEDEKEPEKSISASPKYEDMVPSSTSKTSIVATTKSVSQRSQVNAPGSTSEIDRSNVPEQVSGQSGILPNELMHDGLAMENKRLMEELNKAQEKIAELQERASQDEKHVNSAREELMVAFQEKEARLLRATTEEHHQEIMRIEQERQLEMHSLNEQIAKVRTQLVTQQTKFKAIIEESDARAERAEANLAASQKAHEGQLVQHQKREERSVRSAEDKVAHTLALLDERNDQIADLKELLRDLESKMTKHQEGEEEAEAEADELQDHVDELEHECEELKVRVAQLEEEAEKYSGMQMELTVLREERDRERKHNENVVESAMQSNTRIETERDEAISELRDVKIQLAASTADLEIARADVDRMTVANNNLSDALEAFQDERRAELELLEQQRAEAEKALASSHNAAIAALRDAHNHELKKLQDVADTAVRHKMDELRSLETHINKLKSENTQMRRSLDEAIYRLQTSQEDVIDRTLMKNILLDWCTMKDKGKRQQVLELMASVLHFNEDERDKVHLTHMDIESVRSRVVGAIAAPLPPSKTDVDALEGANVREKFLSFMLAETDEGF</sequence>
<feature type="compositionally biased region" description="Basic and acidic residues" evidence="5">
    <location>
        <begin position="581"/>
        <end position="591"/>
    </location>
</feature>
<feature type="compositionally biased region" description="Basic and acidic residues" evidence="5">
    <location>
        <begin position="481"/>
        <end position="491"/>
    </location>
</feature>
<dbReference type="GO" id="GO:0005794">
    <property type="term" value="C:Golgi apparatus"/>
    <property type="evidence" value="ECO:0007669"/>
    <property type="project" value="UniProtKB-SubCell"/>
</dbReference>
<feature type="coiled-coil region" evidence="4">
    <location>
        <begin position="351"/>
        <end position="392"/>
    </location>
</feature>
<protein>
    <recommendedName>
        <fullName evidence="6">GRIP domain-containing protein</fullName>
    </recommendedName>
</protein>
<dbReference type="GO" id="GO:0031267">
    <property type="term" value="F:small GTPase binding"/>
    <property type="evidence" value="ECO:0007669"/>
    <property type="project" value="TreeGrafter"/>
</dbReference>
<evidence type="ECO:0000256" key="2">
    <source>
        <dbReference type="ARBA" id="ARBA00023034"/>
    </source>
</evidence>
<dbReference type="PROSITE" id="PS50913">
    <property type="entry name" value="GRIP"/>
    <property type="match status" value="1"/>
</dbReference>
<feature type="region of interest" description="Disordered" evidence="5">
    <location>
        <begin position="19"/>
        <end position="66"/>
    </location>
</feature>
<dbReference type="Gene3D" id="1.10.287.1490">
    <property type="match status" value="1"/>
</dbReference>
<organism evidence="7 8">
    <name type="scientific">Cylindrotheca closterium</name>
    <dbReference type="NCBI Taxonomy" id="2856"/>
    <lineage>
        <taxon>Eukaryota</taxon>
        <taxon>Sar</taxon>
        <taxon>Stramenopiles</taxon>
        <taxon>Ochrophyta</taxon>
        <taxon>Bacillariophyta</taxon>
        <taxon>Bacillariophyceae</taxon>
        <taxon>Bacillariophycidae</taxon>
        <taxon>Bacillariales</taxon>
        <taxon>Bacillariaceae</taxon>
        <taxon>Cylindrotheca</taxon>
    </lineage>
</organism>
<feature type="compositionally biased region" description="Polar residues" evidence="5">
    <location>
        <begin position="299"/>
        <end position="327"/>
    </location>
</feature>
<feature type="region of interest" description="Disordered" evidence="5">
    <location>
        <begin position="581"/>
        <end position="605"/>
    </location>
</feature>
<keyword evidence="2" id="KW-0333">Golgi apparatus</keyword>
<feature type="compositionally biased region" description="Basic and acidic residues" evidence="5">
    <location>
        <begin position="277"/>
        <end position="286"/>
    </location>
</feature>
<evidence type="ECO:0000256" key="1">
    <source>
        <dbReference type="ARBA" id="ARBA00004555"/>
    </source>
</evidence>
<dbReference type="Pfam" id="PF10375">
    <property type="entry name" value="GRAB"/>
    <property type="match status" value="1"/>
</dbReference>
<feature type="compositionally biased region" description="Polar residues" evidence="5">
    <location>
        <begin position="334"/>
        <end position="344"/>
    </location>
</feature>
<dbReference type="PANTHER" id="PTHR18921:SF2">
    <property type="entry name" value="THYROID RECEPTOR-INTERACTING PROTEIN 11"/>
    <property type="match status" value="1"/>
</dbReference>